<keyword evidence="1" id="KW-0472">Membrane</keyword>
<organism evidence="2 3">
    <name type="scientific">Populus tomentosa</name>
    <name type="common">Chinese white poplar</name>
    <dbReference type="NCBI Taxonomy" id="118781"/>
    <lineage>
        <taxon>Eukaryota</taxon>
        <taxon>Viridiplantae</taxon>
        <taxon>Streptophyta</taxon>
        <taxon>Embryophyta</taxon>
        <taxon>Tracheophyta</taxon>
        <taxon>Spermatophyta</taxon>
        <taxon>Magnoliopsida</taxon>
        <taxon>eudicotyledons</taxon>
        <taxon>Gunneridae</taxon>
        <taxon>Pentapetalae</taxon>
        <taxon>rosids</taxon>
        <taxon>fabids</taxon>
        <taxon>Malpighiales</taxon>
        <taxon>Salicaceae</taxon>
        <taxon>Saliceae</taxon>
        <taxon>Populus</taxon>
    </lineage>
</organism>
<evidence type="ECO:0000313" key="2">
    <source>
        <dbReference type="EMBL" id="KAG6747952.1"/>
    </source>
</evidence>
<evidence type="ECO:0000256" key="1">
    <source>
        <dbReference type="SAM" id="Phobius"/>
    </source>
</evidence>
<dbReference type="PANTHER" id="PTHR34115:SF7">
    <property type="entry name" value="PGG DOMAIN-CONTAINING PROTEIN"/>
    <property type="match status" value="1"/>
</dbReference>
<keyword evidence="1" id="KW-0812">Transmembrane</keyword>
<feature type="transmembrane region" description="Helical" evidence="1">
    <location>
        <begin position="174"/>
        <end position="196"/>
    </location>
</feature>
<protein>
    <submittedName>
        <fullName evidence="2">Uncharacterized protein</fullName>
    </submittedName>
</protein>
<dbReference type="InterPro" id="IPR053258">
    <property type="entry name" value="Ca-permeable_cation_channel"/>
</dbReference>
<feature type="transmembrane region" description="Helical" evidence="1">
    <location>
        <begin position="69"/>
        <end position="90"/>
    </location>
</feature>
<dbReference type="Proteomes" id="UP000886885">
    <property type="component" value="Chromosome 14D"/>
</dbReference>
<reference evidence="2" key="1">
    <citation type="journal article" date="2020" name="bioRxiv">
        <title>Hybrid origin of Populus tomentosa Carr. identified through genome sequencing and phylogenomic analysis.</title>
        <authorList>
            <person name="An X."/>
            <person name="Gao K."/>
            <person name="Chen Z."/>
            <person name="Li J."/>
            <person name="Yang X."/>
            <person name="Yang X."/>
            <person name="Zhou J."/>
            <person name="Guo T."/>
            <person name="Zhao T."/>
            <person name="Huang S."/>
            <person name="Miao D."/>
            <person name="Khan W.U."/>
            <person name="Rao P."/>
            <person name="Ye M."/>
            <person name="Lei B."/>
            <person name="Liao W."/>
            <person name="Wang J."/>
            <person name="Ji L."/>
            <person name="Li Y."/>
            <person name="Guo B."/>
            <person name="Mustafa N.S."/>
            <person name="Li S."/>
            <person name="Yun Q."/>
            <person name="Keller S.R."/>
            <person name="Mao J."/>
            <person name="Zhang R."/>
            <person name="Strauss S.H."/>
        </authorList>
    </citation>
    <scope>NUCLEOTIDE SEQUENCE</scope>
    <source>
        <strain evidence="2">GM15</strain>
        <tissue evidence="2">Leaf</tissue>
    </source>
</reference>
<proteinExistence type="predicted"/>
<dbReference type="AlphaFoldDB" id="A0A8X8CBC0"/>
<dbReference type="OrthoDB" id="849278at2759"/>
<dbReference type="PANTHER" id="PTHR34115">
    <property type="entry name" value="PROTEIN, PUTATIVE-RELATED"/>
    <property type="match status" value="1"/>
</dbReference>
<keyword evidence="1" id="KW-1133">Transmembrane helix</keyword>
<dbReference type="EMBL" id="JAAWWB010000028">
    <property type="protein sequence ID" value="KAG6747952.1"/>
    <property type="molecule type" value="Genomic_DNA"/>
</dbReference>
<sequence length="210" mass="23705">MERIEGFIDLTELNQKKAAENGRKAPAQSWFPSRQHRSAACHFCPACGHVKQPNPREIPVSPFDTHMRVMSAVFVALFIDATTSVAEVILRTQKSFHQRLVGNIRLFASALATILLLVTISLIVSCIISVLWTCLLVKLGYESCQDLCQLLSQTTDEVPDTLKRLIGSRDDNEILIFMGWAIILILSSFEWASSVLQTKKNFRKYKRNPI</sequence>
<comment type="caution">
    <text evidence="2">The sequence shown here is derived from an EMBL/GenBank/DDBJ whole genome shotgun (WGS) entry which is preliminary data.</text>
</comment>
<feature type="transmembrane region" description="Helical" evidence="1">
    <location>
        <begin position="110"/>
        <end position="132"/>
    </location>
</feature>
<accession>A0A8X8CBC0</accession>
<keyword evidence="3" id="KW-1185">Reference proteome</keyword>
<gene>
    <name evidence="2" type="ORF">POTOM_047843</name>
</gene>
<name>A0A8X8CBC0_POPTO</name>
<evidence type="ECO:0000313" key="3">
    <source>
        <dbReference type="Proteomes" id="UP000886885"/>
    </source>
</evidence>